<gene>
    <name evidence="1" type="ORF">RQP53_01580</name>
</gene>
<evidence type="ECO:0000313" key="2">
    <source>
        <dbReference type="Proteomes" id="UP001246372"/>
    </source>
</evidence>
<sequence>MLQGILQLDDGGLAIVFLEVLLGRHQQLLGRLAETAGEQSGHERQGQRGAIHRGTQTLLPDCSSIT</sequence>
<protein>
    <submittedName>
        <fullName evidence="1">Uncharacterized protein</fullName>
    </submittedName>
</protein>
<evidence type="ECO:0000313" key="1">
    <source>
        <dbReference type="EMBL" id="MDT8997960.1"/>
    </source>
</evidence>
<dbReference type="Proteomes" id="UP001246372">
    <property type="component" value="Unassembled WGS sequence"/>
</dbReference>
<name>A0ABU3P5V7_9BURK</name>
<accession>A0ABU3P5V7</accession>
<organism evidence="1 2">
    <name type="scientific">Roseateles aquae</name>
    <dbReference type="NCBI Taxonomy" id="3077235"/>
    <lineage>
        <taxon>Bacteria</taxon>
        <taxon>Pseudomonadati</taxon>
        <taxon>Pseudomonadota</taxon>
        <taxon>Betaproteobacteria</taxon>
        <taxon>Burkholderiales</taxon>
        <taxon>Sphaerotilaceae</taxon>
        <taxon>Roseateles</taxon>
    </lineage>
</organism>
<proteinExistence type="predicted"/>
<reference evidence="1" key="1">
    <citation type="submission" date="2023-09" db="EMBL/GenBank/DDBJ databases">
        <title>Paucibacter sp. APW11 Genome sequencing and assembly.</title>
        <authorList>
            <person name="Kim I."/>
        </authorList>
    </citation>
    <scope>NUCLEOTIDE SEQUENCE</scope>
    <source>
        <strain evidence="1">APW11</strain>
    </source>
</reference>
<dbReference type="RefSeq" id="WP_315649201.1">
    <property type="nucleotide sequence ID" value="NZ_JAVXZY010000001.1"/>
</dbReference>
<keyword evidence="2" id="KW-1185">Reference proteome</keyword>
<comment type="caution">
    <text evidence="1">The sequence shown here is derived from an EMBL/GenBank/DDBJ whole genome shotgun (WGS) entry which is preliminary data.</text>
</comment>
<dbReference type="EMBL" id="JAVXZY010000001">
    <property type="protein sequence ID" value="MDT8997960.1"/>
    <property type="molecule type" value="Genomic_DNA"/>
</dbReference>